<dbReference type="AlphaFoldDB" id="A0A9W9U270"/>
<evidence type="ECO:0000313" key="3">
    <source>
        <dbReference type="Proteomes" id="UP001147746"/>
    </source>
</evidence>
<feature type="compositionally biased region" description="Polar residues" evidence="1">
    <location>
        <begin position="13"/>
        <end position="32"/>
    </location>
</feature>
<evidence type="ECO:0000256" key="1">
    <source>
        <dbReference type="SAM" id="MobiDB-lite"/>
    </source>
</evidence>
<sequence length="470" mass="53880">MAPARTRRVRQTEPWNILNNVNNPVTQKSPATASKAPRRRHTTHRANIYDVPASPEPAELPETPSRTLRSGLRSQQNRLSTPEPDLSYNEENYDAPPEEDAPSDEAAESSEDEESEDDKDKSTGNRLSEELGSDGPITSMSRSSGDRDANGDNNDAPGSSPIPSIPETPRPAPTQPTNPLPDEFFDQFEIRSDDEMPDQDQAEGSPEVQELLDSQLLSSQFNEQTQTETDIDRAYRRKLQEWFDQEMEMLDLKNESQVILQKAKWLRKQATRPKPDELSAPFAIVTELRHIYKEIVETKYLSLDLKKDLRNLKDSLFLEFVRLRRYAMWETKDEPSAYLIDQFQAYITPRVITLILYGFKLYRMLGESASAQLQDTLFLLIQSGLKTREAVESGYLVKQDDFENASDWTRPIHPPLRRILNYLHARTPSEESTIFSVNSKREEPWTRQEGLALIEGLQQYNGQYPRLSFS</sequence>
<organism evidence="2 3">
    <name type="scientific">Penicillium atrosanguineum</name>
    <dbReference type="NCBI Taxonomy" id="1132637"/>
    <lineage>
        <taxon>Eukaryota</taxon>
        <taxon>Fungi</taxon>
        <taxon>Dikarya</taxon>
        <taxon>Ascomycota</taxon>
        <taxon>Pezizomycotina</taxon>
        <taxon>Eurotiomycetes</taxon>
        <taxon>Eurotiomycetidae</taxon>
        <taxon>Eurotiales</taxon>
        <taxon>Aspergillaceae</taxon>
        <taxon>Penicillium</taxon>
    </lineage>
</organism>
<protein>
    <submittedName>
        <fullName evidence="2">Uncharacterized protein</fullName>
    </submittedName>
</protein>
<dbReference type="EMBL" id="JAPZBO010000009">
    <property type="protein sequence ID" value="KAJ5302910.1"/>
    <property type="molecule type" value="Genomic_DNA"/>
</dbReference>
<evidence type="ECO:0000313" key="2">
    <source>
        <dbReference type="EMBL" id="KAJ5302910.1"/>
    </source>
</evidence>
<reference evidence="2" key="1">
    <citation type="submission" date="2022-12" db="EMBL/GenBank/DDBJ databases">
        <authorList>
            <person name="Petersen C."/>
        </authorList>
    </citation>
    <scope>NUCLEOTIDE SEQUENCE</scope>
    <source>
        <strain evidence="2">IBT 21472</strain>
    </source>
</reference>
<feature type="region of interest" description="Disordered" evidence="1">
    <location>
        <begin position="1"/>
        <end position="183"/>
    </location>
</feature>
<name>A0A9W9U270_9EURO</name>
<feature type="compositionally biased region" description="Basic and acidic residues" evidence="1">
    <location>
        <begin position="118"/>
        <end position="129"/>
    </location>
</feature>
<feature type="compositionally biased region" description="Acidic residues" evidence="1">
    <location>
        <begin position="91"/>
        <end position="117"/>
    </location>
</feature>
<dbReference type="OrthoDB" id="5431211at2759"/>
<accession>A0A9W9U270</accession>
<comment type="caution">
    <text evidence="2">The sequence shown here is derived from an EMBL/GenBank/DDBJ whole genome shotgun (WGS) entry which is preliminary data.</text>
</comment>
<feature type="compositionally biased region" description="Polar residues" evidence="1">
    <location>
        <begin position="64"/>
        <end position="80"/>
    </location>
</feature>
<keyword evidence="3" id="KW-1185">Reference proteome</keyword>
<feature type="compositionally biased region" description="Pro residues" evidence="1">
    <location>
        <begin position="163"/>
        <end position="179"/>
    </location>
</feature>
<dbReference type="Proteomes" id="UP001147746">
    <property type="component" value="Unassembled WGS sequence"/>
</dbReference>
<gene>
    <name evidence="2" type="ORF">N7476_009709</name>
</gene>
<reference evidence="2" key="2">
    <citation type="journal article" date="2023" name="IMA Fungus">
        <title>Comparative genomic study of the Penicillium genus elucidates a diverse pangenome and 15 lateral gene transfer events.</title>
        <authorList>
            <person name="Petersen C."/>
            <person name="Sorensen T."/>
            <person name="Nielsen M.R."/>
            <person name="Sondergaard T.E."/>
            <person name="Sorensen J.L."/>
            <person name="Fitzpatrick D.A."/>
            <person name="Frisvad J.C."/>
            <person name="Nielsen K.L."/>
        </authorList>
    </citation>
    <scope>NUCLEOTIDE SEQUENCE</scope>
    <source>
        <strain evidence="2">IBT 21472</strain>
    </source>
</reference>
<proteinExistence type="predicted"/>